<dbReference type="GO" id="GO:0032993">
    <property type="term" value="C:protein-DNA complex"/>
    <property type="evidence" value="ECO:0007669"/>
    <property type="project" value="TreeGrafter"/>
</dbReference>
<name>A0AAX3N1U7_9BACL</name>
<evidence type="ECO:0000256" key="1">
    <source>
        <dbReference type="ARBA" id="ARBA00004496"/>
    </source>
</evidence>
<dbReference type="PROSITE" id="PS51755">
    <property type="entry name" value="OMPR_PHOB"/>
    <property type="match status" value="1"/>
</dbReference>
<evidence type="ECO:0000259" key="10">
    <source>
        <dbReference type="PROSITE" id="PS51755"/>
    </source>
</evidence>
<dbReference type="GO" id="GO:0005829">
    <property type="term" value="C:cytosol"/>
    <property type="evidence" value="ECO:0007669"/>
    <property type="project" value="TreeGrafter"/>
</dbReference>
<proteinExistence type="predicted"/>
<accession>A0AAX3N1U7</accession>
<dbReference type="InterPro" id="IPR039420">
    <property type="entry name" value="WalR-like"/>
</dbReference>
<dbReference type="RefSeq" id="WP_205053880.1">
    <property type="nucleotide sequence ID" value="NZ_CP118101.1"/>
</dbReference>
<keyword evidence="6" id="KW-0804">Transcription</keyword>
<dbReference type="FunFam" id="1.10.10.10:FF:000018">
    <property type="entry name" value="DNA-binding response regulator ResD"/>
    <property type="match status" value="1"/>
</dbReference>
<evidence type="ECO:0000313" key="11">
    <source>
        <dbReference type="EMBL" id="WDH83830.1"/>
    </source>
</evidence>
<evidence type="ECO:0000313" key="14">
    <source>
        <dbReference type="Proteomes" id="UP001221519"/>
    </source>
</evidence>
<keyword evidence="14" id="KW-1185">Reference proteome</keyword>
<evidence type="ECO:0000256" key="5">
    <source>
        <dbReference type="ARBA" id="ARBA00023125"/>
    </source>
</evidence>
<dbReference type="CDD" id="cd00383">
    <property type="entry name" value="trans_reg_C"/>
    <property type="match status" value="1"/>
</dbReference>
<dbReference type="GO" id="GO:0000976">
    <property type="term" value="F:transcription cis-regulatory region binding"/>
    <property type="evidence" value="ECO:0007669"/>
    <property type="project" value="TreeGrafter"/>
</dbReference>
<evidence type="ECO:0000256" key="8">
    <source>
        <dbReference type="PROSITE-ProRule" id="PRU01091"/>
    </source>
</evidence>
<feature type="domain" description="OmpR/PhoB-type" evidence="10">
    <location>
        <begin position="129"/>
        <end position="225"/>
    </location>
</feature>
<dbReference type="InterPro" id="IPR011006">
    <property type="entry name" value="CheY-like_superfamily"/>
</dbReference>
<dbReference type="InterPro" id="IPR036388">
    <property type="entry name" value="WH-like_DNA-bd_sf"/>
</dbReference>
<evidence type="ECO:0000256" key="3">
    <source>
        <dbReference type="ARBA" id="ARBA00023012"/>
    </source>
</evidence>
<feature type="domain" description="Response regulatory" evidence="9">
    <location>
        <begin position="3"/>
        <end position="116"/>
    </location>
</feature>
<keyword evidence="4" id="KW-0805">Transcription regulation</keyword>
<protein>
    <submittedName>
        <fullName evidence="11">Response regulator transcription factor</fullName>
    </submittedName>
</protein>
<feature type="modified residue" description="4-aspartylphosphate" evidence="7">
    <location>
        <position position="52"/>
    </location>
</feature>
<dbReference type="InterPro" id="IPR001789">
    <property type="entry name" value="Sig_transdc_resp-reg_receiver"/>
</dbReference>
<dbReference type="Proteomes" id="UP001220962">
    <property type="component" value="Chromosome"/>
</dbReference>
<dbReference type="Pfam" id="PF00072">
    <property type="entry name" value="Response_reg"/>
    <property type="match status" value="1"/>
</dbReference>
<dbReference type="SUPFAM" id="SSF52172">
    <property type="entry name" value="CheY-like"/>
    <property type="match status" value="1"/>
</dbReference>
<evidence type="ECO:0000256" key="4">
    <source>
        <dbReference type="ARBA" id="ARBA00023015"/>
    </source>
</evidence>
<dbReference type="EMBL" id="CP118108">
    <property type="protein sequence ID" value="WDI03485.1"/>
    <property type="molecule type" value="Genomic_DNA"/>
</dbReference>
<feature type="DNA-binding region" description="OmpR/PhoB-type" evidence="8">
    <location>
        <begin position="129"/>
        <end position="225"/>
    </location>
</feature>
<dbReference type="PANTHER" id="PTHR48111">
    <property type="entry name" value="REGULATOR OF RPOS"/>
    <property type="match status" value="1"/>
</dbReference>
<evidence type="ECO:0000259" key="9">
    <source>
        <dbReference type="PROSITE" id="PS50110"/>
    </source>
</evidence>
<dbReference type="Gene3D" id="1.10.10.10">
    <property type="entry name" value="Winged helix-like DNA-binding domain superfamily/Winged helix DNA-binding domain"/>
    <property type="match status" value="1"/>
</dbReference>
<evidence type="ECO:0000313" key="13">
    <source>
        <dbReference type="Proteomes" id="UP001220962"/>
    </source>
</evidence>
<dbReference type="SMART" id="SM00862">
    <property type="entry name" value="Trans_reg_C"/>
    <property type="match status" value="1"/>
</dbReference>
<dbReference type="EMBL" id="CP118101">
    <property type="protein sequence ID" value="WDH83830.1"/>
    <property type="molecule type" value="Genomic_DNA"/>
</dbReference>
<evidence type="ECO:0000256" key="7">
    <source>
        <dbReference type="PROSITE-ProRule" id="PRU00169"/>
    </source>
</evidence>
<comment type="subcellular location">
    <subcellularLocation>
        <location evidence="1">Cytoplasm</location>
    </subcellularLocation>
</comment>
<dbReference type="PANTHER" id="PTHR48111:SF2">
    <property type="entry name" value="RESPONSE REGULATOR SAER"/>
    <property type="match status" value="1"/>
</dbReference>
<dbReference type="CDD" id="cd17574">
    <property type="entry name" value="REC_OmpR"/>
    <property type="match status" value="1"/>
</dbReference>
<dbReference type="PROSITE" id="PS50110">
    <property type="entry name" value="RESPONSE_REGULATORY"/>
    <property type="match status" value="1"/>
</dbReference>
<dbReference type="Pfam" id="PF00486">
    <property type="entry name" value="Trans_reg_C"/>
    <property type="match status" value="1"/>
</dbReference>
<dbReference type="AlphaFoldDB" id="A0AAX3N1U7"/>
<evidence type="ECO:0000256" key="6">
    <source>
        <dbReference type="ARBA" id="ARBA00023163"/>
    </source>
</evidence>
<dbReference type="InterPro" id="IPR001867">
    <property type="entry name" value="OmpR/PhoB-type_DNA-bd"/>
</dbReference>
<keyword evidence="2 7" id="KW-0597">Phosphoprotein</keyword>
<keyword evidence="5 8" id="KW-0238">DNA-binding</keyword>
<sequence>MVNVLIIEDDAAIHSLIKETLEQRGFHTLSAYSGTEGKLLFEQNEVDVILLDLMLPGINGEQFLQEIRSSSAVPVIVISARNDQQSKLELLTSGADDYIVKPFDVKELLARMDIQLRHASTTKAAAPHDTEIRYHNITVNTETREVKLNDQTLHLTGREYAILLLLLEHPHKVFSRANIYESVWNEPFMDSEKTINTHISNLRNKLHSDDTSYIKTVWGIGFKFD</sequence>
<dbReference type="GO" id="GO:0000156">
    <property type="term" value="F:phosphorelay response regulator activity"/>
    <property type="evidence" value="ECO:0007669"/>
    <property type="project" value="TreeGrafter"/>
</dbReference>
<dbReference type="GO" id="GO:0006355">
    <property type="term" value="P:regulation of DNA-templated transcription"/>
    <property type="evidence" value="ECO:0007669"/>
    <property type="project" value="InterPro"/>
</dbReference>
<evidence type="ECO:0000256" key="2">
    <source>
        <dbReference type="ARBA" id="ARBA00022553"/>
    </source>
</evidence>
<gene>
    <name evidence="11" type="ORF">PUW23_06280</name>
    <name evidence="12" type="ORF">PUW25_05815</name>
</gene>
<dbReference type="Proteomes" id="UP001221519">
    <property type="component" value="Chromosome"/>
</dbReference>
<dbReference type="SMART" id="SM00448">
    <property type="entry name" value="REC"/>
    <property type="match status" value="1"/>
</dbReference>
<reference evidence="11 14" key="1">
    <citation type="submission" date="2023-02" db="EMBL/GenBank/DDBJ databases">
        <title>Pathogen: clinical or host-associated sample.</title>
        <authorList>
            <person name="Hergert J."/>
            <person name="Casey R."/>
            <person name="Wagner J."/>
            <person name="Young E.L."/>
            <person name="Oakeson K.F."/>
        </authorList>
    </citation>
    <scope>NUCLEOTIDE SEQUENCE</scope>
    <source>
        <strain evidence="12 14">2022CK-00829</strain>
        <strain evidence="11">2022CK-00830</strain>
    </source>
</reference>
<organism evidence="11 13">
    <name type="scientific">Paenibacillus urinalis</name>
    <dbReference type="NCBI Taxonomy" id="521520"/>
    <lineage>
        <taxon>Bacteria</taxon>
        <taxon>Bacillati</taxon>
        <taxon>Bacillota</taxon>
        <taxon>Bacilli</taxon>
        <taxon>Bacillales</taxon>
        <taxon>Paenibacillaceae</taxon>
        <taxon>Paenibacillus</taxon>
    </lineage>
</organism>
<dbReference type="Gene3D" id="3.40.50.2300">
    <property type="match status" value="1"/>
</dbReference>
<evidence type="ECO:0000313" key="12">
    <source>
        <dbReference type="EMBL" id="WDI03485.1"/>
    </source>
</evidence>
<keyword evidence="3" id="KW-0902">Two-component regulatory system</keyword>